<evidence type="ECO:0000256" key="5">
    <source>
        <dbReference type="ARBA" id="ARBA00022777"/>
    </source>
</evidence>
<dbReference type="PANTHER" id="PTHR48055">
    <property type="entry name" value="LEUCINE-RICH REPEAT RECEPTOR PROTEIN KINASE EMS1"/>
    <property type="match status" value="1"/>
</dbReference>
<feature type="domain" description="Protein kinase" evidence="9">
    <location>
        <begin position="1"/>
        <end position="173"/>
    </location>
</feature>
<evidence type="ECO:0000256" key="3">
    <source>
        <dbReference type="ARBA" id="ARBA00022679"/>
    </source>
</evidence>
<keyword evidence="11" id="KW-1185">Reference proteome</keyword>
<dbReference type="InterPro" id="IPR008271">
    <property type="entry name" value="Ser/Thr_kinase_AS"/>
</dbReference>
<evidence type="ECO:0000256" key="8">
    <source>
        <dbReference type="ARBA" id="ARBA00048679"/>
    </source>
</evidence>
<keyword evidence="5" id="KW-0418">Kinase</keyword>
<dbReference type="FunFam" id="1.10.510.10:FF:001023">
    <property type="entry name" value="Os07g0541700 protein"/>
    <property type="match status" value="1"/>
</dbReference>
<comment type="caution">
    <text evidence="10">The sequence shown here is derived from an EMBL/GenBank/DDBJ whole genome shotgun (WGS) entry which is preliminary data.</text>
</comment>
<proteinExistence type="predicted"/>
<protein>
    <recommendedName>
        <fullName evidence="1">non-specific serine/threonine protein kinase</fullName>
        <ecNumber evidence="1">2.7.11.1</ecNumber>
    </recommendedName>
</protein>
<dbReference type="Gene3D" id="1.10.510.10">
    <property type="entry name" value="Transferase(Phosphotransferase) domain 1"/>
    <property type="match status" value="1"/>
</dbReference>
<evidence type="ECO:0000256" key="4">
    <source>
        <dbReference type="ARBA" id="ARBA00022741"/>
    </source>
</evidence>
<dbReference type="InterPro" id="IPR051564">
    <property type="entry name" value="LRR_receptor-like_kinase"/>
</dbReference>
<keyword evidence="3" id="KW-0808">Transferase</keyword>
<sequence>MLNKVPKGKRELDWMAQHKIALGVVTGLEYLHMHHNLRIIHIDLKPGNILLDNDMEVRIPNFGIAKAVTEMNTHVTTSNVAGTVGYIAPEYHQTLKFTNKCDIYNFGVILAVFVLGKLPSGDFFQTIEEISLVKWHRNQINSENGYENQICWFSKLPASALWMIQRRDLAVRK</sequence>
<accession>A0A822ZQD9</accession>
<evidence type="ECO:0000313" key="10">
    <source>
        <dbReference type="EMBL" id="DAD45569.1"/>
    </source>
</evidence>
<organism evidence="10 11">
    <name type="scientific">Nelumbo nucifera</name>
    <name type="common">Sacred lotus</name>
    <dbReference type="NCBI Taxonomy" id="4432"/>
    <lineage>
        <taxon>Eukaryota</taxon>
        <taxon>Viridiplantae</taxon>
        <taxon>Streptophyta</taxon>
        <taxon>Embryophyta</taxon>
        <taxon>Tracheophyta</taxon>
        <taxon>Spermatophyta</taxon>
        <taxon>Magnoliopsida</taxon>
        <taxon>Proteales</taxon>
        <taxon>Nelumbonaceae</taxon>
        <taxon>Nelumbo</taxon>
    </lineage>
</organism>
<dbReference type="AlphaFoldDB" id="A0A822ZQD9"/>
<dbReference type="InterPro" id="IPR011009">
    <property type="entry name" value="Kinase-like_dom_sf"/>
</dbReference>
<dbReference type="GO" id="GO:0004674">
    <property type="term" value="F:protein serine/threonine kinase activity"/>
    <property type="evidence" value="ECO:0007669"/>
    <property type="project" value="UniProtKB-KW"/>
</dbReference>
<reference evidence="10 11" key="1">
    <citation type="journal article" date="2020" name="Mol. Biol. Evol.">
        <title>Distinct Expression and Methylation Patterns for Genes with Different Fates following a Single Whole-Genome Duplication in Flowering Plants.</title>
        <authorList>
            <person name="Shi T."/>
            <person name="Rahmani R.S."/>
            <person name="Gugger P.F."/>
            <person name="Wang M."/>
            <person name="Li H."/>
            <person name="Zhang Y."/>
            <person name="Li Z."/>
            <person name="Wang Q."/>
            <person name="Van de Peer Y."/>
            <person name="Marchal K."/>
            <person name="Chen J."/>
        </authorList>
    </citation>
    <scope>NUCLEOTIDE SEQUENCE [LARGE SCALE GENOMIC DNA]</scope>
    <source>
        <tissue evidence="10">Leaf</tissue>
    </source>
</reference>
<dbReference type="GO" id="GO:0005524">
    <property type="term" value="F:ATP binding"/>
    <property type="evidence" value="ECO:0007669"/>
    <property type="project" value="UniProtKB-KW"/>
</dbReference>
<gene>
    <name evidence="10" type="ORF">HUJ06_003799</name>
</gene>
<dbReference type="SUPFAM" id="SSF56112">
    <property type="entry name" value="Protein kinase-like (PK-like)"/>
    <property type="match status" value="1"/>
</dbReference>
<keyword evidence="4" id="KW-0547">Nucleotide-binding</keyword>
<dbReference type="Proteomes" id="UP000607653">
    <property type="component" value="Unassembled WGS sequence"/>
</dbReference>
<evidence type="ECO:0000313" key="11">
    <source>
        <dbReference type="Proteomes" id="UP000607653"/>
    </source>
</evidence>
<dbReference type="PANTHER" id="PTHR48055:SF22">
    <property type="entry name" value="LEUCINE-RICH REPEAT RECEPTOR-LIKE SERINE_THREONINE_TYROSINE-PROTEIN KINASE SOBIR1"/>
    <property type="match status" value="1"/>
</dbReference>
<dbReference type="PROSITE" id="PS50011">
    <property type="entry name" value="PROTEIN_KINASE_DOM"/>
    <property type="match status" value="1"/>
</dbReference>
<comment type="catalytic activity">
    <reaction evidence="8">
        <text>L-seryl-[protein] + ATP = O-phospho-L-seryl-[protein] + ADP + H(+)</text>
        <dbReference type="Rhea" id="RHEA:17989"/>
        <dbReference type="Rhea" id="RHEA-COMP:9863"/>
        <dbReference type="Rhea" id="RHEA-COMP:11604"/>
        <dbReference type="ChEBI" id="CHEBI:15378"/>
        <dbReference type="ChEBI" id="CHEBI:29999"/>
        <dbReference type="ChEBI" id="CHEBI:30616"/>
        <dbReference type="ChEBI" id="CHEBI:83421"/>
        <dbReference type="ChEBI" id="CHEBI:456216"/>
        <dbReference type="EC" id="2.7.11.1"/>
    </reaction>
</comment>
<dbReference type="Pfam" id="PF00069">
    <property type="entry name" value="Pkinase"/>
    <property type="match status" value="1"/>
</dbReference>
<evidence type="ECO:0000256" key="6">
    <source>
        <dbReference type="ARBA" id="ARBA00022840"/>
    </source>
</evidence>
<evidence type="ECO:0000259" key="9">
    <source>
        <dbReference type="PROSITE" id="PS50011"/>
    </source>
</evidence>
<evidence type="ECO:0000256" key="2">
    <source>
        <dbReference type="ARBA" id="ARBA00022527"/>
    </source>
</evidence>
<comment type="catalytic activity">
    <reaction evidence="7">
        <text>L-threonyl-[protein] + ATP = O-phospho-L-threonyl-[protein] + ADP + H(+)</text>
        <dbReference type="Rhea" id="RHEA:46608"/>
        <dbReference type="Rhea" id="RHEA-COMP:11060"/>
        <dbReference type="Rhea" id="RHEA-COMP:11605"/>
        <dbReference type="ChEBI" id="CHEBI:15378"/>
        <dbReference type="ChEBI" id="CHEBI:30013"/>
        <dbReference type="ChEBI" id="CHEBI:30616"/>
        <dbReference type="ChEBI" id="CHEBI:61977"/>
        <dbReference type="ChEBI" id="CHEBI:456216"/>
        <dbReference type="EC" id="2.7.11.1"/>
    </reaction>
</comment>
<dbReference type="EMBL" id="DUZY01000007">
    <property type="protein sequence ID" value="DAD45569.1"/>
    <property type="molecule type" value="Genomic_DNA"/>
</dbReference>
<dbReference type="InterPro" id="IPR000719">
    <property type="entry name" value="Prot_kinase_dom"/>
</dbReference>
<dbReference type="PROSITE" id="PS00108">
    <property type="entry name" value="PROTEIN_KINASE_ST"/>
    <property type="match status" value="1"/>
</dbReference>
<keyword evidence="6" id="KW-0067">ATP-binding</keyword>
<dbReference type="SMART" id="SM00220">
    <property type="entry name" value="S_TKc"/>
    <property type="match status" value="1"/>
</dbReference>
<evidence type="ECO:0000256" key="1">
    <source>
        <dbReference type="ARBA" id="ARBA00012513"/>
    </source>
</evidence>
<keyword evidence="2" id="KW-0723">Serine/threonine-protein kinase</keyword>
<name>A0A822ZQD9_NELNU</name>
<dbReference type="EC" id="2.7.11.1" evidence="1"/>
<evidence type="ECO:0000256" key="7">
    <source>
        <dbReference type="ARBA" id="ARBA00047899"/>
    </source>
</evidence>